<proteinExistence type="predicted"/>
<name>A0ABW8JQB5_9GAMM</name>
<sequence length="529" mass="53218">MGDGKGIAVRAARARRRDNHIERRSLAGKASDDARLLGAGDALPIIHKRISIMVTKRFRVNPCLSIALCAIAFAALSFGRPAQAQVQSSLGNEAGSQCQTVSVDDEGNAIGNCATGPNGGAPVAWFSATGSGAQTPMAPLVAGEPCSVVGATYLTDLQVTQNMTKAVGNCSDANGVSNAVYWNISSGVPGGPTVLKPRQGILGILLEDVASKAMYTNGTFAAGESISATGDITPVAWKPEGHADLPYTMTYDSTNCVPAGITPVVYEGDGSSFDPDLGYVPTMVLNCPRVNGTNGAELVFLNPGSGLLSGIEYSEYDVALNPPVSGGACVVNAIGYSRTEEVALSVPNFTGVGAAGSCTAPGGLPVAVTWPQGNDPDIGLAGYSFTATPVTRDASIGQVASNAVAISPDGGEALITYTTAGLPSAAAWTPNLDTFQAIAPPSGSLGAVPVGLSNNGTVALNIQTATQNTEAALWTPAGGVVPLGFLGGGSNSLLTTIAPNDSDIPGTTYSGGSAENSSGQSIATIVIGP</sequence>
<evidence type="ECO:0000313" key="2">
    <source>
        <dbReference type="Proteomes" id="UP001620461"/>
    </source>
</evidence>
<gene>
    <name evidence="1" type="ORF">ISP15_16570</name>
</gene>
<dbReference type="Proteomes" id="UP001620461">
    <property type="component" value="Unassembled WGS sequence"/>
</dbReference>
<organism evidence="1 2">
    <name type="scientific">Dyella jejuensis</name>
    <dbReference type="NCBI Taxonomy" id="1432009"/>
    <lineage>
        <taxon>Bacteria</taxon>
        <taxon>Pseudomonadati</taxon>
        <taxon>Pseudomonadota</taxon>
        <taxon>Gammaproteobacteria</taxon>
        <taxon>Lysobacterales</taxon>
        <taxon>Rhodanobacteraceae</taxon>
        <taxon>Dyella</taxon>
    </lineage>
</organism>
<comment type="caution">
    <text evidence="1">The sequence shown here is derived from an EMBL/GenBank/DDBJ whole genome shotgun (WGS) entry which is preliminary data.</text>
</comment>
<dbReference type="RefSeq" id="WP_404548891.1">
    <property type="nucleotide sequence ID" value="NZ_JADIKJ010000020.1"/>
</dbReference>
<accession>A0ABW8JQB5</accession>
<dbReference type="EMBL" id="JADIKJ010000020">
    <property type="protein sequence ID" value="MFK2901955.1"/>
    <property type="molecule type" value="Genomic_DNA"/>
</dbReference>
<evidence type="ECO:0008006" key="3">
    <source>
        <dbReference type="Google" id="ProtNLM"/>
    </source>
</evidence>
<protein>
    <recommendedName>
        <fullName evidence="3">Ig-like domain-containing protein</fullName>
    </recommendedName>
</protein>
<evidence type="ECO:0000313" key="1">
    <source>
        <dbReference type="EMBL" id="MFK2901955.1"/>
    </source>
</evidence>
<reference evidence="1 2" key="1">
    <citation type="submission" date="2020-10" db="EMBL/GenBank/DDBJ databases">
        <title>Phylogeny of dyella-like bacteria.</title>
        <authorList>
            <person name="Fu J."/>
        </authorList>
    </citation>
    <scope>NUCLEOTIDE SEQUENCE [LARGE SCALE GENOMIC DNA]</scope>
    <source>
        <strain evidence="1 2">JP1</strain>
    </source>
</reference>
<keyword evidence="2" id="KW-1185">Reference proteome</keyword>